<organism evidence="3">
    <name type="scientific">marine metagenome</name>
    <dbReference type="NCBI Taxonomy" id="408172"/>
    <lineage>
        <taxon>unclassified sequences</taxon>
        <taxon>metagenomes</taxon>
        <taxon>ecological metagenomes</taxon>
    </lineage>
</organism>
<dbReference type="GO" id="GO:0003723">
    <property type="term" value="F:RNA binding"/>
    <property type="evidence" value="ECO:0007669"/>
    <property type="project" value="InterPro"/>
</dbReference>
<dbReference type="Pfam" id="PF01743">
    <property type="entry name" value="PolyA_pol"/>
    <property type="match status" value="1"/>
</dbReference>
<protein>
    <recommendedName>
        <fullName evidence="2">Poly A polymerase head domain-containing protein</fullName>
    </recommendedName>
</protein>
<accession>A0A383BAM1</accession>
<dbReference type="EMBL" id="UINC01198499">
    <property type="protein sequence ID" value="SVE16478.1"/>
    <property type="molecule type" value="Genomic_DNA"/>
</dbReference>
<evidence type="ECO:0000256" key="1">
    <source>
        <dbReference type="ARBA" id="ARBA00022679"/>
    </source>
</evidence>
<dbReference type="InterPro" id="IPR002646">
    <property type="entry name" value="PolA_pol_head_dom"/>
</dbReference>
<dbReference type="SUPFAM" id="SSF81301">
    <property type="entry name" value="Nucleotidyltransferase"/>
    <property type="match status" value="1"/>
</dbReference>
<dbReference type="Gene3D" id="3.30.460.10">
    <property type="entry name" value="Beta Polymerase, domain 2"/>
    <property type="match status" value="1"/>
</dbReference>
<evidence type="ECO:0000259" key="2">
    <source>
        <dbReference type="Pfam" id="PF01743"/>
    </source>
</evidence>
<dbReference type="InterPro" id="IPR052191">
    <property type="entry name" value="tRNA_ntf/polyA_polymerase_I"/>
</dbReference>
<dbReference type="PANTHER" id="PTHR43051">
    <property type="entry name" value="POLYNUCLEOTIDE ADENYLYLTRANSFERASE FAMILY PROTEIN"/>
    <property type="match status" value="1"/>
</dbReference>
<dbReference type="AlphaFoldDB" id="A0A383BAM1"/>
<name>A0A383BAM1_9ZZZZ</name>
<keyword evidence="1" id="KW-0808">Transferase</keyword>
<dbReference type="PANTHER" id="PTHR43051:SF1">
    <property type="entry name" value="POLYNUCLEOTIDE ADENYLYLTRANSFERASE FAMILY PROTEIN"/>
    <property type="match status" value="1"/>
</dbReference>
<proteinExistence type="predicted"/>
<feature type="domain" description="Poly A polymerase head" evidence="2">
    <location>
        <begin position="37"/>
        <end position="89"/>
    </location>
</feature>
<feature type="non-terminal residue" evidence="3">
    <location>
        <position position="91"/>
    </location>
</feature>
<gene>
    <name evidence="3" type="ORF">METZ01_LOCUS469332</name>
</gene>
<sequence>MAKPLVVPRAEHSLSKNHIDPDALKVLYRLQKFDHIAYLVGGSVRDLLIGRRPKDFDLGTSAHPNQVKRLFRNCWIIGRRFRLAHVKFGLK</sequence>
<dbReference type="GO" id="GO:0016779">
    <property type="term" value="F:nucleotidyltransferase activity"/>
    <property type="evidence" value="ECO:0007669"/>
    <property type="project" value="InterPro"/>
</dbReference>
<reference evidence="3" key="1">
    <citation type="submission" date="2018-05" db="EMBL/GenBank/DDBJ databases">
        <authorList>
            <person name="Lanie J.A."/>
            <person name="Ng W.-L."/>
            <person name="Kazmierczak K.M."/>
            <person name="Andrzejewski T.M."/>
            <person name="Davidsen T.M."/>
            <person name="Wayne K.J."/>
            <person name="Tettelin H."/>
            <person name="Glass J.I."/>
            <person name="Rusch D."/>
            <person name="Podicherti R."/>
            <person name="Tsui H.-C.T."/>
            <person name="Winkler M.E."/>
        </authorList>
    </citation>
    <scope>NUCLEOTIDE SEQUENCE</scope>
</reference>
<dbReference type="InterPro" id="IPR043519">
    <property type="entry name" value="NT_sf"/>
</dbReference>
<dbReference type="GO" id="GO:0006396">
    <property type="term" value="P:RNA processing"/>
    <property type="evidence" value="ECO:0007669"/>
    <property type="project" value="InterPro"/>
</dbReference>
<evidence type="ECO:0000313" key="3">
    <source>
        <dbReference type="EMBL" id="SVE16478.1"/>
    </source>
</evidence>